<evidence type="ECO:0000313" key="1">
    <source>
        <dbReference type="EMBL" id="ATU83895.1"/>
    </source>
</evidence>
<sequence length="76" mass="8590">MAHLPDCWLQENFVTSFPSTEYVFSQAAPQSLSVSQCTSNTSQSVFDTTQSWKAFLDKSVEDIIVFVPPFHKLTEN</sequence>
<accession>A0A2D3I686</accession>
<organism evidence="1">
    <name type="scientific">White spot syndrome virus</name>
    <dbReference type="NCBI Taxonomy" id="342409"/>
    <lineage>
        <taxon>Viruses</taxon>
        <taxon>Viruses incertae sedis</taxon>
        <taxon>Naldaviricetes</taxon>
        <taxon>Nimaviridae</taxon>
        <taxon>Whispovirus</taxon>
    </lineage>
</organism>
<reference evidence="1" key="1">
    <citation type="journal article" date="2018" name="Aquaculture">
        <title>Complete genome sequence of a white spot syndrome virus associated with a disease incursion in Australia.</title>
        <authorList>
            <person name="Oakey J."/>
            <person name="Smith C.S."/>
        </authorList>
    </citation>
    <scope>NUCLEOTIDE SEQUENCE [LARGE SCALE GENOMIC DNA]</scope>
    <source>
        <strain evidence="1">WSSV-AU</strain>
    </source>
</reference>
<name>A0A2D3I686_9VIRU</name>
<proteinExistence type="predicted"/>
<protein>
    <submittedName>
        <fullName evidence="1">ORF991</fullName>
    </submittedName>
</protein>
<dbReference type="EMBL" id="MF768985">
    <property type="protein sequence ID" value="ATU83895.1"/>
    <property type="molecule type" value="Genomic_DNA"/>
</dbReference>
<dbReference type="Proteomes" id="UP000267516">
    <property type="component" value="Segment"/>
</dbReference>